<dbReference type="PROSITE" id="PS00061">
    <property type="entry name" value="ADH_SHORT"/>
    <property type="match status" value="1"/>
</dbReference>
<sequence length="272" mass="28542">MTNKTAVVTGGASGIGRRTVERLIAHDWTVWSLDVCEHAPDQHASLQTSQNRLRHLQCDVADVESVRSAFDAVRRQTAKLDALICSAGVIRVGALEEHTPEDVDLLLGVNVKGPWLTVREALPLLRERSSVVHPARVVMVGSCAGIRPKPGSGFYAATKAALHLLTGVLAVELGPSGVVVNAVAPGTVATPMLNGAAKTDVTSLYKPTGVSPLGRIAEPDDIADVILFFLSDAARYVNGTVLPVDGGTRAAFYPGNTAMQPVADASLDGTPQ</sequence>
<dbReference type="Proteomes" id="UP000736373">
    <property type="component" value="Unassembled WGS sequence"/>
</dbReference>
<dbReference type="RefSeq" id="WP_187633086.1">
    <property type="nucleotide sequence ID" value="NZ_VZQQ01000003.1"/>
</dbReference>
<evidence type="ECO:0000256" key="1">
    <source>
        <dbReference type="ARBA" id="ARBA00006484"/>
    </source>
</evidence>
<comment type="caution">
    <text evidence="3">The sequence shown here is derived from an EMBL/GenBank/DDBJ whole genome shotgun (WGS) entry which is preliminary data.</text>
</comment>
<evidence type="ECO:0000313" key="3">
    <source>
        <dbReference type="EMBL" id="MBC8745955.1"/>
    </source>
</evidence>
<proteinExistence type="inferred from homology"/>
<organism evidence="3 4">
    <name type="scientific">Paraburkholderia podalyriae</name>
    <dbReference type="NCBI Taxonomy" id="1938811"/>
    <lineage>
        <taxon>Bacteria</taxon>
        <taxon>Pseudomonadati</taxon>
        <taxon>Pseudomonadota</taxon>
        <taxon>Betaproteobacteria</taxon>
        <taxon>Burkholderiales</taxon>
        <taxon>Burkholderiaceae</taxon>
        <taxon>Paraburkholderia</taxon>
    </lineage>
</organism>
<keyword evidence="2" id="KW-0560">Oxidoreductase</keyword>
<protein>
    <submittedName>
        <fullName evidence="3">SDR family oxidoreductase</fullName>
    </submittedName>
</protein>
<dbReference type="Pfam" id="PF13561">
    <property type="entry name" value="adh_short_C2"/>
    <property type="match status" value="1"/>
</dbReference>
<dbReference type="CDD" id="cd05233">
    <property type="entry name" value="SDR_c"/>
    <property type="match status" value="1"/>
</dbReference>
<evidence type="ECO:0000256" key="2">
    <source>
        <dbReference type="ARBA" id="ARBA00023002"/>
    </source>
</evidence>
<gene>
    <name evidence="3" type="ORF">F6X42_04720</name>
</gene>
<dbReference type="Gene3D" id="3.40.50.720">
    <property type="entry name" value="NAD(P)-binding Rossmann-like Domain"/>
    <property type="match status" value="1"/>
</dbReference>
<dbReference type="PRINTS" id="PR00081">
    <property type="entry name" value="GDHRDH"/>
</dbReference>
<evidence type="ECO:0000313" key="4">
    <source>
        <dbReference type="Proteomes" id="UP000736373"/>
    </source>
</evidence>
<reference evidence="3 4" key="1">
    <citation type="submission" date="2019-09" db="EMBL/GenBank/DDBJ databases">
        <title>Paraburkholderia podalyriae sp. nov., A South African Podalyria-associated rhizobium.</title>
        <authorList>
            <person name="Mavima L."/>
            <person name="Beukes C.W."/>
            <person name="Palmer M."/>
            <person name="De Meyer S.E."/>
            <person name="James E.K."/>
            <person name="Maluk M."/>
            <person name="Avontuur J.R."/>
            <person name="Chan W.Y."/>
            <person name="Venter S.N."/>
            <person name="Steenkamp E.T."/>
        </authorList>
    </citation>
    <scope>NUCLEOTIDE SEQUENCE [LARGE SCALE GENOMIC DNA]</scope>
    <source>
        <strain evidence="3 4">WC7.3b</strain>
    </source>
</reference>
<dbReference type="PANTHER" id="PTHR24321:SF8">
    <property type="entry name" value="ESTRADIOL 17-BETA-DEHYDROGENASE 8-RELATED"/>
    <property type="match status" value="1"/>
</dbReference>
<keyword evidence="4" id="KW-1185">Reference proteome</keyword>
<accession>A0ABR7PHV0</accession>
<comment type="similarity">
    <text evidence="1">Belongs to the short-chain dehydrogenases/reductases (SDR) family.</text>
</comment>
<dbReference type="InterPro" id="IPR020904">
    <property type="entry name" value="Sc_DH/Rdtase_CS"/>
</dbReference>
<name>A0ABR7PHV0_9BURK</name>
<dbReference type="InterPro" id="IPR002347">
    <property type="entry name" value="SDR_fam"/>
</dbReference>
<dbReference type="SUPFAM" id="SSF51735">
    <property type="entry name" value="NAD(P)-binding Rossmann-fold domains"/>
    <property type="match status" value="1"/>
</dbReference>
<dbReference type="PANTHER" id="PTHR24321">
    <property type="entry name" value="DEHYDROGENASES, SHORT CHAIN"/>
    <property type="match status" value="1"/>
</dbReference>
<dbReference type="EMBL" id="VZQQ01000003">
    <property type="protein sequence ID" value="MBC8745955.1"/>
    <property type="molecule type" value="Genomic_DNA"/>
</dbReference>
<dbReference type="InterPro" id="IPR036291">
    <property type="entry name" value="NAD(P)-bd_dom_sf"/>
</dbReference>